<feature type="transmembrane region" description="Helical" evidence="2">
    <location>
        <begin position="13"/>
        <end position="30"/>
    </location>
</feature>
<feature type="region of interest" description="Disordered" evidence="1">
    <location>
        <begin position="30"/>
        <end position="73"/>
    </location>
</feature>
<name>A0AB34TAZ0_9BIFI</name>
<evidence type="ECO:0000256" key="1">
    <source>
        <dbReference type="SAM" id="MobiDB-lite"/>
    </source>
</evidence>
<proteinExistence type="predicted"/>
<organism evidence="3 4">
    <name type="scientific">Bifidobacterium animalis subsp. animalis MCC 0483</name>
    <dbReference type="NCBI Taxonomy" id="1365955"/>
    <lineage>
        <taxon>Bacteria</taxon>
        <taxon>Bacillati</taxon>
        <taxon>Actinomycetota</taxon>
        <taxon>Actinomycetes</taxon>
        <taxon>Bifidobacteriales</taxon>
        <taxon>Bifidobacteriaceae</taxon>
        <taxon>Bifidobacterium</taxon>
    </lineage>
</organism>
<feature type="region of interest" description="Disordered" evidence="1">
    <location>
        <begin position="85"/>
        <end position="104"/>
    </location>
</feature>
<protein>
    <submittedName>
        <fullName evidence="3">Uncharacterized protein</fullName>
    </submittedName>
</protein>
<comment type="caution">
    <text evidence="3">The sequence shown here is derived from an EMBL/GenBank/DDBJ whole genome shotgun (WGS) entry which is preliminary data.</text>
</comment>
<dbReference type="Proteomes" id="UP000037239">
    <property type="component" value="Unassembled WGS sequence"/>
</dbReference>
<dbReference type="RefSeq" id="WP_052825840.1">
    <property type="nucleotide sequence ID" value="NZ_AWFK01000003.1"/>
</dbReference>
<gene>
    <name evidence="3" type="ORF">BAAM0483_01525</name>
</gene>
<evidence type="ECO:0000313" key="4">
    <source>
        <dbReference type="Proteomes" id="UP000037239"/>
    </source>
</evidence>
<dbReference type="EMBL" id="AWFK01000003">
    <property type="protein sequence ID" value="KOA51676.1"/>
    <property type="molecule type" value="Genomic_DNA"/>
</dbReference>
<reference evidence="3 4" key="1">
    <citation type="journal article" date="2015" name="Int J Genomics">
        <title>Comparative Genomics Revealed Genetic Diversity and Species/Strain-Level Differences in Carbohydrate Metabolism of Three Probiotic Bifidobacterial Species.</title>
        <authorList>
            <person name="Odamaki T."/>
            <person name="Horigome A."/>
            <person name="Sugahara H."/>
            <person name="Hashikura N."/>
            <person name="Minami J."/>
            <person name="Xiao J.Z."/>
            <person name="Abe F."/>
        </authorList>
    </citation>
    <scope>NUCLEOTIDE SEQUENCE [LARGE SCALE GENOMIC DNA]</scope>
    <source>
        <strain evidence="3 4">MCC 0483</strain>
    </source>
</reference>
<keyword evidence="2" id="KW-0812">Transmembrane</keyword>
<keyword evidence="2" id="KW-0472">Membrane</keyword>
<accession>A0AB34TAZ0</accession>
<evidence type="ECO:0000256" key="2">
    <source>
        <dbReference type="SAM" id="Phobius"/>
    </source>
</evidence>
<feature type="compositionally biased region" description="Low complexity" evidence="1">
    <location>
        <begin position="42"/>
        <end position="58"/>
    </location>
</feature>
<keyword evidence="2" id="KW-1133">Transmembrane helix</keyword>
<dbReference type="AlphaFoldDB" id="A0AB34TAZ0"/>
<evidence type="ECO:0000313" key="3">
    <source>
        <dbReference type="EMBL" id="KOA51676.1"/>
    </source>
</evidence>
<sequence length="225" mass="24322">MANQEKKPLWKQWWFWVVIVITIAAIGGGTNNAGRSQSGKVSTAPSAPTTPTASPTTTHPKEATTNGGLDKPIESARINRADEFMKNFTGPDGGRMTDVSPFDPRDAGGQYYRTEYRLGAYDGAQGAHGKYGSLGIDVVAYQMDDGQPGMMRVYASGTSDELEALYPYVVRYFSPSASDADIQDLLARFRDGGYISETPASFAGVANNLLQRTGRNGEFMVDAKI</sequence>